<organism evidence="1 2">
    <name type="scientific">Diphasiastrum complanatum</name>
    <name type="common">Issler's clubmoss</name>
    <name type="synonym">Lycopodium complanatum</name>
    <dbReference type="NCBI Taxonomy" id="34168"/>
    <lineage>
        <taxon>Eukaryota</taxon>
        <taxon>Viridiplantae</taxon>
        <taxon>Streptophyta</taxon>
        <taxon>Embryophyta</taxon>
        <taxon>Tracheophyta</taxon>
        <taxon>Lycopodiopsida</taxon>
        <taxon>Lycopodiales</taxon>
        <taxon>Lycopodiaceae</taxon>
        <taxon>Lycopodioideae</taxon>
        <taxon>Diphasiastrum</taxon>
    </lineage>
</organism>
<protein>
    <submittedName>
        <fullName evidence="1">Uncharacterized protein</fullName>
    </submittedName>
</protein>
<proteinExistence type="predicted"/>
<dbReference type="Proteomes" id="UP001162992">
    <property type="component" value="Chromosome 2"/>
</dbReference>
<accession>A0ACC2EFA0</accession>
<evidence type="ECO:0000313" key="1">
    <source>
        <dbReference type="EMBL" id="KAJ7565229.1"/>
    </source>
</evidence>
<dbReference type="EMBL" id="CM055093">
    <property type="protein sequence ID" value="KAJ7565229.1"/>
    <property type="molecule type" value="Genomic_DNA"/>
</dbReference>
<evidence type="ECO:0000313" key="2">
    <source>
        <dbReference type="Proteomes" id="UP001162992"/>
    </source>
</evidence>
<reference evidence="2" key="1">
    <citation type="journal article" date="2024" name="Proc. Natl. Acad. Sci. U.S.A.">
        <title>Extraordinary preservation of gene collinearity over three hundred million years revealed in homosporous lycophytes.</title>
        <authorList>
            <person name="Li C."/>
            <person name="Wickell D."/>
            <person name="Kuo L.Y."/>
            <person name="Chen X."/>
            <person name="Nie B."/>
            <person name="Liao X."/>
            <person name="Peng D."/>
            <person name="Ji J."/>
            <person name="Jenkins J."/>
            <person name="Williams M."/>
            <person name="Shu S."/>
            <person name="Plott C."/>
            <person name="Barry K."/>
            <person name="Rajasekar S."/>
            <person name="Grimwood J."/>
            <person name="Han X."/>
            <person name="Sun S."/>
            <person name="Hou Z."/>
            <person name="He W."/>
            <person name="Dai G."/>
            <person name="Sun C."/>
            <person name="Schmutz J."/>
            <person name="Leebens-Mack J.H."/>
            <person name="Li F.W."/>
            <person name="Wang L."/>
        </authorList>
    </citation>
    <scope>NUCLEOTIDE SEQUENCE [LARGE SCALE GENOMIC DNA]</scope>
    <source>
        <strain evidence="2">cv. PW_Plant_1</strain>
    </source>
</reference>
<keyword evidence="2" id="KW-1185">Reference proteome</keyword>
<name>A0ACC2EFA0_DIPCM</name>
<comment type="caution">
    <text evidence="1">The sequence shown here is derived from an EMBL/GenBank/DDBJ whole genome shotgun (WGS) entry which is preliminary data.</text>
</comment>
<gene>
    <name evidence="1" type="ORF">O6H91_02G053100</name>
</gene>
<sequence length="519" mass="56712">MDSARKLAAGGRCRGGGSRIKDIGAALGNVEALPNQRSRFAAFAFLLQRCANSKALCDGRLIHAHLTRHNYDTSTYLANWVVKMYGDCGSLAEARAVVDCLPNANAYSWNILIKAYCKNGLCRQAVECFYKMQRCGIAPTHVSFVSVLEACASMAALEEGKLIHAAAVKAGYEGHVVVGTALLNLYGKCGSLEDARIVFRQMPNRDVVTWSAMITACAQNGHGKEALEWYNRMEENGIRANQFTFVSALDACASLAALEQGQKIHTSVVLYGYERQAIVGTALVHMYGKCRRLEDARRVFDQLHQRDVVCWGAMITACAQNGHGKEALNLFSRMQSDGFKANHITYASALDACASLAALEKGQELHASIVDSGLEGETGIGNALVDMYGKCGNLKDARTVFSRMRHRDLVSWNAMIGACAQNGHGEEALDFFHQMRSKGVKPDHLTFLSILTACKHAGKVDEARQYFVSINENHGIAQTRGHYMCLIDILGRAGRLDDAEDLIKNMPLECGASCLQSLR</sequence>